<feature type="transmembrane region" description="Helical" evidence="1">
    <location>
        <begin position="20"/>
        <end position="37"/>
    </location>
</feature>
<comment type="caution">
    <text evidence="2">The sequence shown here is derived from an EMBL/GenBank/DDBJ whole genome shotgun (WGS) entry which is preliminary data.</text>
</comment>
<reference evidence="3" key="1">
    <citation type="submission" date="2016-06" db="EMBL/GenBank/DDBJ databases">
        <title>Parallel loss of symbiosis genes in relatives of nitrogen-fixing non-legume Parasponia.</title>
        <authorList>
            <person name="Van Velzen R."/>
            <person name="Holmer R."/>
            <person name="Bu F."/>
            <person name="Rutten L."/>
            <person name="Van Zeijl A."/>
            <person name="Liu W."/>
            <person name="Santuari L."/>
            <person name="Cao Q."/>
            <person name="Sharma T."/>
            <person name="Shen D."/>
            <person name="Roswanjaya Y."/>
            <person name="Wardhani T."/>
            <person name="Kalhor M.S."/>
            <person name="Jansen J."/>
            <person name="Van den Hoogen J."/>
            <person name="Gungor B."/>
            <person name="Hartog M."/>
            <person name="Hontelez J."/>
            <person name="Verver J."/>
            <person name="Yang W.-C."/>
            <person name="Schijlen E."/>
            <person name="Repin R."/>
            <person name="Schilthuizen M."/>
            <person name="Schranz E."/>
            <person name="Heidstra R."/>
            <person name="Miyata K."/>
            <person name="Fedorova E."/>
            <person name="Kohlen W."/>
            <person name="Bisseling T."/>
            <person name="Smit S."/>
            <person name="Geurts R."/>
        </authorList>
    </citation>
    <scope>NUCLEOTIDE SEQUENCE [LARGE SCALE GENOMIC DNA]</scope>
    <source>
        <strain evidence="3">cv. RG33-2</strain>
    </source>
</reference>
<name>A0A2P5DTF0_TREOI</name>
<dbReference type="InParanoid" id="A0A2P5DTF0"/>
<protein>
    <recommendedName>
        <fullName evidence="4">Transmembrane protein</fullName>
    </recommendedName>
</protein>
<feature type="non-terminal residue" evidence="2">
    <location>
        <position position="90"/>
    </location>
</feature>
<evidence type="ECO:0000313" key="3">
    <source>
        <dbReference type="Proteomes" id="UP000237000"/>
    </source>
</evidence>
<keyword evidence="1" id="KW-0812">Transmembrane</keyword>
<proteinExistence type="predicted"/>
<dbReference type="AlphaFoldDB" id="A0A2P5DTF0"/>
<keyword evidence="1" id="KW-0472">Membrane</keyword>
<evidence type="ECO:0000313" key="2">
    <source>
        <dbReference type="EMBL" id="PON76555.1"/>
    </source>
</evidence>
<evidence type="ECO:0000256" key="1">
    <source>
        <dbReference type="SAM" id="Phobius"/>
    </source>
</evidence>
<gene>
    <name evidence="2" type="ORF">TorRG33x02_242490</name>
</gene>
<keyword evidence="1" id="KW-1133">Transmembrane helix</keyword>
<sequence length="90" mass="10310">MTTVRLFDRRCHVGIGRMSLQFFGVLTILLHFVFVLWRSFNSLPLCPGVVFVTVKKCCWCPKDELVQIGDPINGNRDFVLVSYYIHGSCV</sequence>
<accession>A0A2P5DTF0</accession>
<dbReference type="Proteomes" id="UP000237000">
    <property type="component" value="Unassembled WGS sequence"/>
</dbReference>
<keyword evidence="3" id="KW-1185">Reference proteome</keyword>
<dbReference type="EMBL" id="JXTC01000250">
    <property type="protein sequence ID" value="PON76555.1"/>
    <property type="molecule type" value="Genomic_DNA"/>
</dbReference>
<evidence type="ECO:0008006" key="4">
    <source>
        <dbReference type="Google" id="ProtNLM"/>
    </source>
</evidence>
<organism evidence="2 3">
    <name type="scientific">Trema orientale</name>
    <name type="common">Charcoal tree</name>
    <name type="synonym">Celtis orientalis</name>
    <dbReference type="NCBI Taxonomy" id="63057"/>
    <lineage>
        <taxon>Eukaryota</taxon>
        <taxon>Viridiplantae</taxon>
        <taxon>Streptophyta</taxon>
        <taxon>Embryophyta</taxon>
        <taxon>Tracheophyta</taxon>
        <taxon>Spermatophyta</taxon>
        <taxon>Magnoliopsida</taxon>
        <taxon>eudicotyledons</taxon>
        <taxon>Gunneridae</taxon>
        <taxon>Pentapetalae</taxon>
        <taxon>rosids</taxon>
        <taxon>fabids</taxon>
        <taxon>Rosales</taxon>
        <taxon>Cannabaceae</taxon>
        <taxon>Trema</taxon>
    </lineage>
</organism>